<dbReference type="InterPro" id="IPR027417">
    <property type="entry name" value="P-loop_NTPase"/>
</dbReference>
<dbReference type="PANTHER" id="PTHR42711">
    <property type="entry name" value="ABC TRANSPORTER ATP-BINDING PROTEIN"/>
    <property type="match status" value="1"/>
</dbReference>
<dbReference type="PROSITE" id="PS00211">
    <property type="entry name" value="ABC_TRANSPORTER_1"/>
    <property type="match status" value="1"/>
</dbReference>
<evidence type="ECO:0000256" key="1">
    <source>
        <dbReference type="ARBA" id="ARBA00004202"/>
    </source>
</evidence>
<accession>A0A7J5BAH2</accession>
<dbReference type="CDD" id="cd03230">
    <property type="entry name" value="ABC_DR_subfamily_A"/>
    <property type="match status" value="1"/>
</dbReference>
<comment type="similarity">
    <text evidence="2">Belongs to the ABC transporter superfamily.</text>
</comment>
<keyword evidence="4" id="KW-0547">Nucleotide-binding</keyword>
<keyword evidence="9" id="KW-1185">Reference proteome</keyword>
<reference evidence="8 9" key="1">
    <citation type="submission" date="2019-09" db="EMBL/GenBank/DDBJ databases">
        <title>Phylogeny of genus Pseudoclavibacter and closely related genus.</title>
        <authorList>
            <person name="Li Y."/>
        </authorList>
    </citation>
    <scope>NUCLEOTIDE SEQUENCE [LARGE SCALE GENOMIC DNA]</scope>
    <source>
        <strain evidence="8 9">KCTC 13959</strain>
    </source>
</reference>
<dbReference type="InterPro" id="IPR003439">
    <property type="entry name" value="ABC_transporter-like_ATP-bd"/>
</dbReference>
<dbReference type="InterPro" id="IPR025302">
    <property type="entry name" value="DrrA1/2-like_C"/>
</dbReference>
<evidence type="ECO:0000256" key="5">
    <source>
        <dbReference type="ARBA" id="ARBA00022840"/>
    </source>
</evidence>
<dbReference type="Pfam" id="PF00005">
    <property type="entry name" value="ABC_tran"/>
    <property type="match status" value="1"/>
</dbReference>
<keyword evidence="5 8" id="KW-0067">ATP-binding</keyword>
<dbReference type="PANTHER" id="PTHR42711:SF5">
    <property type="entry name" value="ABC TRANSPORTER ATP-BINDING PROTEIN NATA"/>
    <property type="match status" value="1"/>
</dbReference>
<dbReference type="InterPro" id="IPR003593">
    <property type="entry name" value="AAA+_ATPase"/>
</dbReference>
<dbReference type="OrthoDB" id="9804819at2"/>
<dbReference type="PROSITE" id="PS50893">
    <property type="entry name" value="ABC_TRANSPORTER_2"/>
    <property type="match status" value="1"/>
</dbReference>
<evidence type="ECO:0000256" key="6">
    <source>
        <dbReference type="ARBA" id="ARBA00023251"/>
    </source>
</evidence>
<name>A0A7J5BAH2_9MICO</name>
<keyword evidence="6" id="KW-0046">Antibiotic resistance</keyword>
<dbReference type="GO" id="GO:0005524">
    <property type="term" value="F:ATP binding"/>
    <property type="evidence" value="ECO:0007669"/>
    <property type="project" value="UniProtKB-KW"/>
</dbReference>
<comment type="subcellular location">
    <subcellularLocation>
        <location evidence="1">Cell membrane</location>
        <topology evidence="1">Peripheral membrane protein</topology>
    </subcellularLocation>
</comment>
<evidence type="ECO:0000256" key="3">
    <source>
        <dbReference type="ARBA" id="ARBA00022448"/>
    </source>
</evidence>
<sequence>MTELAIEARKLVKTFGRLRALDDFNLTAPTGQITGFLGPNGAGKSTAIRIMLGMLRATSGDCRVLGQDAWRDAVGIHSRVAYVPGDTSLWPNLTGGEAIDLLLRMRGNRHRQRRLSELIERFELDPKKKARTYSKGNRQKVALIAALAADAELFVFDEPTSGLDPLMEAVFTEEARALRDAGHTILLSSHILAEVEKLCDSVTIIRAGKAVETGTLAQLRHLTRATVRVHTSRPADAFAKLAGVHDLKAQSGQVQFDIDGGHLAALLGVLAEGGIENVTITPPSLEDLFLRHYGDRIASEANSE</sequence>
<dbReference type="InterPro" id="IPR017871">
    <property type="entry name" value="ABC_transporter-like_CS"/>
</dbReference>
<dbReference type="SUPFAM" id="SSF52540">
    <property type="entry name" value="P-loop containing nucleoside triphosphate hydrolases"/>
    <property type="match status" value="1"/>
</dbReference>
<dbReference type="AlphaFoldDB" id="A0A7J5BAH2"/>
<organism evidence="8 9">
    <name type="scientific">Gulosibacter chungangensis</name>
    <dbReference type="NCBI Taxonomy" id="979746"/>
    <lineage>
        <taxon>Bacteria</taxon>
        <taxon>Bacillati</taxon>
        <taxon>Actinomycetota</taxon>
        <taxon>Actinomycetes</taxon>
        <taxon>Micrococcales</taxon>
        <taxon>Microbacteriaceae</taxon>
        <taxon>Gulosibacter</taxon>
    </lineage>
</organism>
<keyword evidence="3" id="KW-0813">Transport</keyword>
<dbReference type="SMART" id="SM00382">
    <property type="entry name" value="AAA"/>
    <property type="match status" value="1"/>
</dbReference>
<evidence type="ECO:0000256" key="4">
    <source>
        <dbReference type="ARBA" id="ARBA00022741"/>
    </source>
</evidence>
<evidence type="ECO:0000313" key="8">
    <source>
        <dbReference type="EMBL" id="KAB1643109.1"/>
    </source>
</evidence>
<dbReference type="Pfam" id="PF13732">
    <property type="entry name" value="DrrA1-3_C"/>
    <property type="match status" value="1"/>
</dbReference>
<dbReference type="Proteomes" id="UP000433493">
    <property type="component" value="Unassembled WGS sequence"/>
</dbReference>
<protein>
    <submittedName>
        <fullName evidence="8">ABC transporter ATP-binding protein</fullName>
    </submittedName>
</protein>
<evidence type="ECO:0000313" key="9">
    <source>
        <dbReference type="Proteomes" id="UP000433493"/>
    </source>
</evidence>
<dbReference type="InterPro" id="IPR050763">
    <property type="entry name" value="ABC_transporter_ATP-binding"/>
</dbReference>
<evidence type="ECO:0000259" key="7">
    <source>
        <dbReference type="PROSITE" id="PS50893"/>
    </source>
</evidence>
<dbReference type="Gene3D" id="3.40.50.300">
    <property type="entry name" value="P-loop containing nucleotide triphosphate hydrolases"/>
    <property type="match status" value="1"/>
</dbReference>
<dbReference type="GO" id="GO:0016887">
    <property type="term" value="F:ATP hydrolysis activity"/>
    <property type="evidence" value="ECO:0007669"/>
    <property type="project" value="InterPro"/>
</dbReference>
<dbReference type="GO" id="GO:0046677">
    <property type="term" value="P:response to antibiotic"/>
    <property type="evidence" value="ECO:0007669"/>
    <property type="project" value="UniProtKB-KW"/>
</dbReference>
<comment type="caution">
    <text evidence="8">The sequence shown here is derived from an EMBL/GenBank/DDBJ whole genome shotgun (WGS) entry which is preliminary data.</text>
</comment>
<proteinExistence type="inferred from homology"/>
<evidence type="ECO:0000256" key="2">
    <source>
        <dbReference type="ARBA" id="ARBA00005417"/>
    </source>
</evidence>
<dbReference type="GO" id="GO:0005886">
    <property type="term" value="C:plasma membrane"/>
    <property type="evidence" value="ECO:0007669"/>
    <property type="project" value="UniProtKB-SubCell"/>
</dbReference>
<feature type="domain" description="ABC transporter" evidence="7">
    <location>
        <begin position="6"/>
        <end position="232"/>
    </location>
</feature>
<dbReference type="EMBL" id="WBKB01000004">
    <property type="protein sequence ID" value="KAB1643109.1"/>
    <property type="molecule type" value="Genomic_DNA"/>
</dbReference>
<gene>
    <name evidence="8" type="ORF">F8O05_07640</name>
</gene>
<dbReference type="RefSeq" id="WP_158052158.1">
    <property type="nucleotide sequence ID" value="NZ_WBKB01000004.1"/>
</dbReference>